<feature type="compositionally biased region" description="Basic and acidic residues" evidence="1">
    <location>
        <begin position="24"/>
        <end position="36"/>
    </location>
</feature>
<dbReference type="EMBL" id="JAACNO010001745">
    <property type="protein sequence ID" value="KAF4137869.1"/>
    <property type="molecule type" value="Genomic_DNA"/>
</dbReference>
<evidence type="ECO:0000256" key="1">
    <source>
        <dbReference type="SAM" id="MobiDB-lite"/>
    </source>
</evidence>
<proteinExistence type="predicted"/>
<evidence type="ECO:0000313" key="2">
    <source>
        <dbReference type="EMBL" id="KAF4137869.1"/>
    </source>
</evidence>
<dbReference type="Proteomes" id="UP000704712">
    <property type="component" value="Unassembled WGS sequence"/>
</dbReference>
<sequence length="59" mass="6535">MPSLLELEHKDNDDHQAIQGAQDDQARQENREEEHVQAPGHQESSKATGLTVLPIASYA</sequence>
<organism evidence="2 3">
    <name type="scientific">Phytophthora infestans</name>
    <name type="common">Potato late blight agent</name>
    <name type="synonym">Botrytis infestans</name>
    <dbReference type="NCBI Taxonomy" id="4787"/>
    <lineage>
        <taxon>Eukaryota</taxon>
        <taxon>Sar</taxon>
        <taxon>Stramenopiles</taxon>
        <taxon>Oomycota</taxon>
        <taxon>Peronosporomycetes</taxon>
        <taxon>Peronosporales</taxon>
        <taxon>Peronosporaceae</taxon>
        <taxon>Phytophthora</taxon>
    </lineage>
</organism>
<comment type="caution">
    <text evidence="2">The sequence shown here is derived from an EMBL/GenBank/DDBJ whole genome shotgun (WGS) entry which is preliminary data.</text>
</comment>
<reference evidence="2" key="1">
    <citation type="submission" date="2020-03" db="EMBL/GenBank/DDBJ databases">
        <title>Hybrid Assembly of Korean Phytophthora infestans isolates.</title>
        <authorList>
            <person name="Prokchorchik M."/>
            <person name="Lee Y."/>
            <person name="Seo J."/>
            <person name="Cho J.-H."/>
            <person name="Park Y.-E."/>
            <person name="Jang D.-C."/>
            <person name="Im J.-S."/>
            <person name="Choi J.-G."/>
            <person name="Park H.-J."/>
            <person name="Lee G.-B."/>
            <person name="Lee Y.-G."/>
            <person name="Hong S.-Y."/>
            <person name="Cho K."/>
            <person name="Sohn K.H."/>
        </authorList>
    </citation>
    <scope>NUCLEOTIDE SEQUENCE</scope>
    <source>
        <strain evidence="2">KR_2_A2</strain>
    </source>
</reference>
<name>A0A8S9UF34_PHYIN</name>
<accession>A0A8S9UF34</accession>
<evidence type="ECO:0000313" key="3">
    <source>
        <dbReference type="Proteomes" id="UP000704712"/>
    </source>
</evidence>
<feature type="region of interest" description="Disordered" evidence="1">
    <location>
        <begin position="1"/>
        <end position="59"/>
    </location>
</feature>
<dbReference type="AlphaFoldDB" id="A0A8S9UF34"/>
<protein>
    <submittedName>
        <fullName evidence="2">Uncharacterized protein</fullName>
    </submittedName>
</protein>
<feature type="compositionally biased region" description="Basic and acidic residues" evidence="1">
    <location>
        <begin position="1"/>
        <end position="16"/>
    </location>
</feature>
<gene>
    <name evidence="2" type="ORF">GN958_ATG12822</name>
</gene>